<dbReference type="GO" id="GO:0007034">
    <property type="term" value="P:vacuolar transport"/>
    <property type="evidence" value="ECO:0007669"/>
    <property type="project" value="UniProtKB-ARBA"/>
</dbReference>
<keyword evidence="9" id="KW-1185">Reference proteome</keyword>
<dbReference type="CDD" id="cd15858">
    <property type="entry name" value="SNARE_VAM7"/>
    <property type="match status" value="1"/>
</dbReference>
<evidence type="ECO:0000256" key="4">
    <source>
        <dbReference type="ARBA" id="ARBA00054927"/>
    </source>
</evidence>
<dbReference type="EMBL" id="WIUZ02000007">
    <property type="protein sequence ID" value="KAF9785506.1"/>
    <property type="molecule type" value="Genomic_DNA"/>
</dbReference>
<dbReference type="SMART" id="SM00312">
    <property type="entry name" value="PX"/>
    <property type="match status" value="1"/>
</dbReference>
<proteinExistence type="predicted"/>
<evidence type="ECO:0000256" key="1">
    <source>
        <dbReference type="ARBA" id="ARBA00004116"/>
    </source>
</evidence>
<name>A0A9P6HF93_9AGAM</name>
<evidence type="ECO:0000259" key="6">
    <source>
        <dbReference type="PROSITE" id="PS50192"/>
    </source>
</evidence>
<dbReference type="InterPro" id="IPR000727">
    <property type="entry name" value="T_SNARE_dom"/>
</dbReference>
<dbReference type="PANTHER" id="PTHR22775:SF3">
    <property type="entry name" value="SORTING NEXIN-13"/>
    <property type="match status" value="1"/>
</dbReference>
<comment type="subcellular location">
    <subcellularLocation>
        <location evidence="1">Vacuole</location>
    </subcellularLocation>
</comment>
<dbReference type="GO" id="GO:0097576">
    <property type="term" value="P:vacuole fusion"/>
    <property type="evidence" value="ECO:0007669"/>
    <property type="project" value="UniProtKB-ARBA"/>
</dbReference>
<dbReference type="Gene3D" id="1.20.5.110">
    <property type="match status" value="1"/>
</dbReference>
<dbReference type="PROSITE" id="PS50192">
    <property type="entry name" value="T_SNARE"/>
    <property type="match status" value="1"/>
</dbReference>
<evidence type="ECO:0000313" key="8">
    <source>
        <dbReference type="EMBL" id="KAF9785506.1"/>
    </source>
</evidence>
<dbReference type="SMART" id="SM00397">
    <property type="entry name" value="t_SNARE"/>
    <property type="match status" value="1"/>
</dbReference>
<sequence>MTSAIQAIHIPAYEDRTDPSPHTVYRIQITASVREWPMWRRYSEFVDLHAELTKSTGSPPPAALPPKHSFSMFRSRSNPTILEERRVALETYLRVILSAKEDKWRESYAFKQFLGIPIGKNTAIEGRSNAASSSKTFTLVSWLDEHMELQSSVRDVRADINKRDALSDRGDISGSHQINVQAKKKLLAVQTRVDALEDGLKTLAMAGISEGELQRRTEMAARLRDDCDKLTKMVTLARHTSRGLGRTLERNPAPDSDRNDLLGNGFTTFSKPGRVLGAPPPPRETEETRPLDSNGLLQLQQAKIDDQDANLAQLSAILQRQKHLGLAIDSEVKQQIEILDQLDHDVDRFGGKLSTAKKQMNRLG</sequence>
<dbReference type="PANTHER" id="PTHR22775">
    <property type="entry name" value="SORTING NEXIN"/>
    <property type="match status" value="1"/>
</dbReference>
<organism evidence="8 9">
    <name type="scientific">Thelephora terrestris</name>
    <dbReference type="NCBI Taxonomy" id="56493"/>
    <lineage>
        <taxon>Eukaryota</taxon>
        <taxon>Fungi</taxon>
        <taxon>Dikarya</taxon>
        <taxon>Basidiomycota</taxon>
        <taxon>Agaricomycotina</taxon>
        <taxon>Agaricomycetes</taxon>
        <taxon>Thelephorales</taxon>
        <taxon>Thelephoraceae</taxon>
        <taxon>Thelephora</taxon>
    </lineage>
</organism>
<dbReference type="SUPFAM" id="SSF64268">
    <property type="entry name" value="PX domain"/>
    <property type="match status" value="1"/>
</dbReference>
<dbReference type="FunFam" id="1.20.5.110:FF:000058">
    <property type="entry name" value="VAM7p Vacuolar SNARE protein"/>
    <property type="match status" value="1"/>
</dbReference>
<evidence type="ECO:0000256" key="5">
    <source>
        <dbReference type="SAM" id="MobiDB-lite"/>
    </source>
</evidence>
<dbReference type="Proteomes" id="UP000736335">
    <property type="component" value="Unassembled WGS sequence"/>
</dbReference>
<dbReference type="Pfam" id="PF00787">
    <property type="entry name" value="PX"/>
    <property type="match status" value="1"/>
</dbReference>
<dbReference type="OrthoDB" id="428895at2759"/>
<dbReference type="InterPro" id="IPR001683">
    <property type="entry name" value="PX_dom"/>
</dbReference>
<reference evidence="8" key="1">
    <citation type="journal article" date="2020" name="Nat. Commun.">
        <title>Large-scale genome sequencing of mycorrhizal fungi provides insights into the early evolution of symbiotic traits.</title>
        <authorList>
            <person name="Miyauchi S."/>
            <person name="Kiss E."/>
            <person name="Kuo A."/>
            <person name="Drula E."/>
            <person name="Kohler A."/>
            <person name="Sanchez-Garcia M."/>
            <person name="Morin E."/>
            <person name="Andreopoulos B."/>
            <person name="Barry K.W."/>
            <person name="Bonito G."/>
            <person name="Buee M."/>
            <person name="Carver A."/>
            <person name="Chen C."/>
            <person name="Cichocki N."/>
            <person name="Clum A."/>
            <person name="Culley D."/>
            <person name="Crous P.W."/>
            <person name="Fauchery L."/>
            <person name="Girlanda M."/>
            <person name="Hayes R.D."/>
            <person name="Keri Z."/>
            <person name="LaButti K."/>
            <person name="Lipzen A."/>
            <person name="Lombard V."/>
            <person name="Magnuson J."/>
            <person name="Maillard F."/>
            <person name="Murat C."/>
            <person name="Nolan M."/>
            <person name="Ohm R.A."/>
            <person name="Pangilinan J."/>
            <person name="Pereira M.F."/>
            <person name="Perotto S."/>
            <person name="Peter M."/>
            <person name="Pfister S."/>
            <person name="Riley R."/>
            <person name="Sitrit Y."/>
            <person name="Stielow J.B."/>
            <person name="Szollosi G."/>
            <person name="Zifcakova L."/>
            <person name="Stursova M."/>
            <person name="Spatafora J.W."/>
            <person name="Tedersoo L."/>
            <person name="Vaario L.M."/>
            <person name="Yamada A."/>
            <person name="Yan M."/>
            <person name="Wang P."/>
            <person name="Xu J."/>
            <person name="Bruns T."/>
            <person name="Baldrian P."/>
            <person name="Vilgalys R."/>
            <person name="Dunand C."/>
            <person name="Henrissat B."/>
            <person name="Grigoriev I.V."/>
            <person name="Hibbett D."/>
            <person name="Nagy L.G."/>
            <person name="Martin F.M."/>
        </authorList>
    </citation>
    <scope>NUCLEOTIDE SEQUENCE</scope>
    <source>
        <strain evidence="8">UH-Tt-Lm1</strain>
    </source>
</reference>
<feature type="domain" description="T-SNARE coiled-coil homology" evidence="6">
    <location>
        <begin position="301"/>
        <end position="363"/>
    </location>
</feature>
<keyword evidence="2" id="KW-0926">Vacuole</keyword>
<feature type="domain" description="PX" evidence="7">
    <location>
        <begin position="3"/>
        <end position="120"/>
    </location>
</feature>
<gene>
    <name evidence="8" type="ORF">BJ322DRAFT_1063524</name>
</gene>
<dbReference type="GO" id="GO:0035091">
    <property type="term" value="F:phosphatidylinositol binding"/>
    <property type="evidence" value="ECO:0007669"/>
    <property type="project" value="InterPro"/>
</dbReference>
<evidence type="ECO:0000256" key="3">
    <source>
        <dbReference type="ARBA" id="ARBA00023054"/>
    </source>
</evidence>
<dbReference type="GO" id="GO:0016192">
    <property type="term" value="P:vesicle-mediated transport"/>
    <property type="evidence" value="ECO:0007669"/>
    <property type="project" value="UniProtKB-ARBA"/>
</dbReference>
<accession>A0A9P6HF93</accession>
<dbReference type="CDD" id="cd06897">
    <property type="entry name" value="PX_SNARE"/>
    <property type="match status" value="1"/>
</dbReference>
<dbReference type="Gene3D" id="3.30.1520.10">
    <property type="entry name" value="Phox-like domain"/>
    <property type="match status" value="1"/>
</dbReference>
<feature type="region of interest" description="Disordered" evidence="5">
    <location>
        <begin position="242"/>
        <end position="261"/>
    </location>
</feature>
<evidence type="ECO:0000313" key="9">
    <source>
        <dbReference type="Proteomes" id="UP000736335"/>
    </source>
</evidence>
<evidence type="ECO:0000259" key="7">
    <source>
        <dbReference type="PROSITE" id="PS50195"/>
    </source>
</evidence>
<reference evidence="8" key="2">
    <citation type="submission" date="2020-11" db="EMBL/GenBank/DDBJ databases">
        <authorList>
            <consortium name="DOE Joint Genome Institute"/>
            <person name="Kuo A."/>
            <person name="Miyauchi S."/>
            <person name="Kiss E."/>
            <person name="Drula E."/>
            <person name="Kohler A."/>
            <person name="Sanchez-Garcia M."/>
            <person name="Andreopoulos B."/>
            <person name="Barry K.W."/>
            <person name="Bonito G."/>
            <person name="Buee M."/>
            <person name="Carver A."/>
            <person name="Chen C."/>
            <person name="Cichocki N."/>
            <person name="Clum A."/>
            <person name="Culley D."/>
            <person name="Crous P.W."/>
            <person name="Fauchery L."/>
            <person name="Girlanda M."/>
            <person name="Hayes R."/>
            <person name="Keri Z."/>
            <person name="Labutti K."/>
            <person name="Lipzen A."/>
            <person name="Lombard V."/>
            <person name="Magnuson J."/>
            <person name="Maillard F."/>
            <person name="Morin E."/>
            <person name="Murat C."/>
            <person name="Nolan M."/>
            <person name="Ohm R."/>
            <person name="Pangilinan J."/>
            <person name="Pereira M."/>
            <person name="Perotto S."/>
            <person name="Peter M."/>
            <person name="Riley R."/>
            <person name="Sitrit Y."/>
            <person name="Stielow B."/>
            <person name="Szollosi G."/>
            <person name="Zifcakova L."/>
            <person name="Stursova M."/>
            <person name="Spatafora J.W."/>
            <person name="Tedersoo L."/>
            <person name="Vaario L.-M."/>
            <person name="Yamada A."/>
            <person name="Yan M."/>
            <person name="Wang P."/>
            <person name="Xu J."/>
            <person name="Bruns T."/>
            <person name="Baldrian P."/>
            <person name="Vilgalys R."/>
            <person name="Henrissat B."/>
            <person name="Grigoriev I.V."/>
            <person name="Hibbett D."/>
            <person name="Nagy L.G."/>
            <person name="Martin F.M."/>
        </authorList>
    </citation>
    <scope>NUCLEOTIDE SEQUENCE</scope>
    <source>
        <strain evidence="8">UH-Tt-Lm1</strain>
    </source>
</reference>
<protein>
    <submittedName>
        <fullName evidence="8">Syntaxin</fullName>
    </submittedName>
</protein>
<dbReference type="GO" id="GO:0000329">
    <property type="term" value="C:fungal-type vacuole membrane"/>
    <property type="evidence" value="ECO:0007669"/>
    <property type="project" value="UniProtKB-ARBA"/>
</dbReference>
<dbReference type="SUPFAM" id="SSF58038">
    <property type="entry name" value="SNARE fusion complex"/>
    <property type="match status" value="1"/>
</dbReference>
<dbReference type="AlphaFoldDB" id="A0A9P6HF93"/>
<comment type="caution">
    <text evidence="8">The sequence shown here is derived from an EMBL/GenBank/DDBJ whole genome shotgun (WGS) entry which is preliminary data.</text>
</comment>
<dbReference type="InterPro" id="IPR036871">
    <property type="entry name" value="PX_dom_sf"/>
</dbReference>
<keyword evidence="3" id="KW-0175">Coiled coil</keyword>
<dbReference type="PROSITE" id="PS50195">
    <property type="entry name" value="PX"/>
    <property type="match status" value="1"/>
</dbReference>
<comment type="function">
    <text evidence="4">Essential for proper morphogenesis of the vacuole. May exist as structural reinforcement on the surface of the vacuolar membrane and be required for maintenance against rupture by osmotic pressure.</text>
</comment>
<evidence type="ECO:0000256" key="2">
    <source>
        <dbReference type="ARBA" id="ARBA00022554"/>
    </source>
</evidence>